<dbReference type="EMBL" id="JAKKSL010000007">
    <property type="protein sequence ID" value="MCI2286106.1"/>
    <property type="molecule type" value="Genomic_DNA"/>
</dbReference>
<evidence type="ECO:0000313" key="6">
    <source>
        <dbReference type="Proteomes" id="UP001139646"/>
    </source>
</evidence>
<evidence type="ECO:0000259" key="4">
    <source>
        <dbReference type="PROSITE" id="PS51900"/>
    </source>
</evidence>
<dbReference type="Proteomes" id="UP001139646">
    <property type="component" value="Unassembled WGS sequence"/>
</dbReference>
<evidence type="ECO:0000313" key="5">
    <source>
        <dbReference type="EMBL" id="MCI2286106.1"/>
    </source>
</evidence>
<reference evidence="5" key="1">
    <citation type="submission" date="2022-01" db="EMBL/GenBank/DDBJ databases">
        <title>Colwellia maritima, isolated from seawater.</title>
        <authorList>
            <person name="Kristyanto S."/>
            <person name="Jung J."/>
            <person name="Jeon C.O."/>
        </authorList>
    </citation>
    <scope>NUCLEOTIDE SEQUENCE</scope>
    <source>
        <strain evidence="5">MSW7</strain>
    </source>
</reference>
<dbReference type="InterPro" id="IPR011010">
    <property type="entry name" value="DNA_brk_join_enz"/>
</dbReference>
<dbReference type="PROSITE" id="PS51900">
    <property type="entry name" value="CB"/>
    <property type="match status" value="1"/>
</dbReference>
<organism evidence="5 6">
    <name type="scientific">Colwellia maritima</name>
    <dbReference type="NCBI Taxonomy" id="2912588"/>
    <lineage>
        <taxon>Bacteria</taxon>
        <taxon>Pseudomonadati</taxon>
        <taxon>Pseudomonadota</taxon>
        <taxon>Gammaproteobacteria</taxon>
        <taxon>Alteromonadales</taxon>
        <taxon>Colwelliaceae</taxon>
        <taxon>Colwellia</taxon>
    </lineage>
</organism>
<evidence type="ECO:0000256" key="1">
    <source>
        <dbReference type="ARBA" id="ARBA00022908"/>
    </source>
</evidence>
<sequence>MTNLAQFLSAFLREYLPLERRASLHTSETYAYTFQLLVNYAAKQFSISPSQLTLDQLNVDPIVDFLNFLETERGNTARTRNARCAAIKAFFKYLEYRNVAALEQCRQISAIPVKKTDDRLVNFLTTGEMQVLLDMPDIHTSTGIRDRAMIYLCFAAG</sequence>
<name>A0ABS9X9H7_9GAMM</name>
<keyword evidence="2 3" id="KW-0238">DNA-binding</keyword>
<dbReference type="Gene3D" id="1.10.150.130">
    <property type="match status" value="1"/>
</dbReference>
<proteinExistence type="predicted"/>
<gene>
    <name evidence="5" type="ORF">L3081_25115</name>
</gene>
<dbReference type="SUPFAM" id="SSF56349">
    <property type="entry name" value="DNA breaking-rejoining enzymes"/>
    <property type="match status" value="1"/>
</dbReference>
<dbReference type="InterPro" id="IPR004107">
    <property type="entry name" value="Integrase_SAM-like_N"/>
</dbReference>
<dbReference type="RefSeq" id="WP_242289309.1">
    <property type="nucleotide sequence ID" value="NZ_JAKKSL010000007.1"/>
</dbReference>
<dbReference type="InterPro" id="IPR010998">
    <property type="entry name" value="Integrase_recombinase_N"/>
</dbReference>
<evidence type="ECO:0000256" key="2">
    <source>
        <dbReference type="ARBA" id="ARBA00023125"/>
    </source>
</evidence>
<evidence type="ECO:0000256" key="3">
    <source>
        <dbReference type="PROSITE-ProRule" id="PRU01248"/>
    </source>
</evidence>
<accession>A0ABS9X9H7</accession>
<comment type="caution">
    <text evidence="5">The sequence shown here is derived from an EMBL/GenBank/DDBJ whole genome shotgun (WGS) entry which is preliminary data.</text>
</comment>
<dbReference type="InterPro" id="IPR044068">
    <property type="entry name" value="CB"/>
</dbReference>
<keyword evidence="6" id="KW-1185">Reference proteome</keyword>
<feature type="domain" description="Core-binding (CB)" evidence="4">
    <location>
        <begin position="2"/>
        <end position="95"/>
    </location>
</feature>
<protein>
    <submittedName>
        <fullName evidence="5">Site-specific integrase</fullName>
    </submittedName>
</protein>
<keyword evidence="1" id="KW-0229">DNA integration</keyword>
<dbReference type="Pfam" id="PF02899">
    <property type="entry name" value="Phage_int_SAM_1"/>
    <property type="match status" value="1"/>
</dbReference>